<dbReference type="Proteomes" id="UP000504609">
    <property type="component" value="Unplaced"/>
</dbReference>
<protein>
    <submittedName>
        <fullName evidence="8">Protein IQ-DOMAIN 14-like</fullName>
    </submittedName>
</protein>
<dbReference type="PANTHER" id="PTHR32295:SF263">
    <property type="entry name" value="DUF4005 DOMAIN-CONTAINING PROTEIN"/>
    <property type="match status" value="1"/>
</dbReference>
<dbReference type="SUPFAM" id="SSF52540">
    <property type="entry name" value="P-loop containing nucleoside triphosphate hydrolases"/>
    <property type="match status" value="1"/>
</dbReference>
<feature type="domain" description="DUF4005" evidence="6">
    <location>
        <begin position="265"/>
        <end position="318"/>
    </location>
</feature>
<evidence type="ECO:0000259" key="6">
    <source>
        <dbReference type="Pfam" id="PF13178"/>
    </source>
</evidence>
<comment type="similarity">
    <text evidence="2">Belongs to the IQD family.</text>
</comment>
<dbReference type="Gene3D" id="1.20.5.190">
    <property type="match status" value="1"/>
</dbReference>
<feature type="region of interest" description="Disordered" evidence="5">
    <location>
        <begin position="285"/>
        <end position="310"/>
    </location>
</feature>
<dbReference type="SMART" id="SM00015">
    <property type="entry name" value="IQ"/>
    <property type="match status" value="2"/>
</dbReference>
<dbReference type="KEGG" id="cmos:111444008"/>
<proteinExistence type="inferred from homology"/>
<organism evidence="7 8">
    <name type="scientific">Cucurbita moschata</name>
    <name type="common">Winter crookneck squash</name>
    <name type="synonym">Cucurbita pepo var. moschata</name>
    <dbReference type="NCBI Taxonomy" id="3662"/>
    <lineage>
        <taxon>Eukaryota</taxon>
        <taxon>Viridiplantae</taxon>
        <taxon>Streptophyta</taxon>
        <taxon>Embryophyta</taxon>
        <taxon>Tracheophyta</taxon>
        <taxon>Spermatophyta</taxon>
        <taxon>Magnoliopsida</taxon>
        <taxon>eudicotyledons</taxon>
        <taxon>Gunneridae</taxon>
        <taxon>Pentapetalae</taxon>
        <taxon>rosids</taxon>
        <taxon>fabids</taxon>
        <taxon>Cucurbitales</taxon>
        <taxon>Cucurbitaceae</taxon>
        <taxon>Cucurbiteae</taxon>
        <taxon>Cucurbita</taxon>
    </lineage>
</organism>
<dbReference type="PROSITE" id="PS50096">
    <property type="entry name" value="IQ"/>
    <property type="match status" value="2"/>
</dbReference>
<comment type="subunit">
    <text evidence="3">Binds to multiple calmodulin (CaM) in the presence of Ca(2+) and CaM-like proteins.</text>
</comment>
<name>A0A6J1FBW0_CUCMO</name>
<dbReference type="InterPro" id="IPR025064">
    <property type="entry name" value="DUF4005"/>
</dbReference>
<keyword evidence="7" id="KW-1185">Reference proteome</keyword>
<gene>
    <name evidence="8" type="primary">LOC111444008</name>
</gene>
<dbReference type="GeneID" id="111444008"/>
<keyword evidence="1" id="KW-0112">Calmodulin-binding</keyword>
<evidence type="ECO:0000256" key="4">
    <source>
        <dbReference type="ARBA" id="ARBA00045534"/>
    </source>
</evidence>
<evidence type="ECO:0000256" key="5">
    <source>
        <dbReference type="SAM" id="MobiDB-lite"/>
    </source>
</evidence>
<evidence type="ECO:0000313" key="7">
    <source>
        <dbReference type="Proteomes" id="UP000504609"/>
    </source>
</evidence>
<dbReference type="Pfam" id="PF00612">
    <property type="entry name" value="IQ"/>
    <property type="match status" value="2"/>
</dbReference>
<dbReference type="GO" id="GO:0005516">
    <property type="term" value="F:calmodulin binding"/>
    <property type="evidence" value="ECO:0007669"/>
    <property type="project" value="UniProtKB-KW"/>
</dbReference>
<evidence type="ECO:0000313" key="8">
    <source>
        <dbReference type="RefSeq" id="XP_022937672.1"/>
    </source>
</evidence>
<evidence type="ECO:0000256" key="1">
    <source>
        <dbReference type="ARBA" id="ARBA00022860"/>
    </source>
</evidence>
<reference evidence="8" key="1">
    <citation type="submission" date="2025-08" db="UniProtKB">
        <authorList>
            <consortium name="RefSeq"/>
        </authorList>
    </citation>
    <scope>IDENTIFICATION</scope>
    <source>
        <tissue evidence="8">Young leaves</tissue>
    </source>
</reference>
<evidence type="ECO:0000256" key="3">
    <source>
        <dbReference type="ARBA" id="ARBA00024378"/>
    </source>
</evidence>
<accession>A0A6J1FBW0</accession>
<feature type="region of interest" description="Disordered" evidence="5">
    <location>
        <begin position="341"/>
        <end position="363"/>
    </location>
</feature>
<evidence type="ECO:0000256" key="2">
    <source>
        <dbReference type="ARBA" id="ARBA00024341"/>
    </source>
</evidence>
<dbReference type="AlphaFoldDB" id="A0A6J1FBW0"/>
<dbReference type="RefSeq" id="XP_022937672.1">
    <property type="nucleotide sequence ID" value="XM_023081904.1"/>
</dbReference>
<dbReference type="InterPro" id="IPR000048">
    <property type="entry name" value="IQ_motif_EF-hand-BS"/>
</dbReference>
<dbReference type="CDD" id="cd23767">
    <property type="entry name" value="IQCD"/>
    <property type="match status" value="1"/>
</dbReference>
<feature type="compositionally biased region" description="Basic and acidic residues" evidence="5">
    <location>
        <begin position="285"/>
        <end position="299"/>
    </location>
</feature>
<dbReference type="PANTHER" id="PTHR32295">
    <property type="entry name" value="IQ-DOMAIN 5-RELATED"/>
    <property type="match status" value="1"/>
</dbReference>
<feature type="compositionally biased region" description="Low complexity" evidence="5">
    <location>
        <begin position="341"/>
        <end position="353"/>
    </location>
</feature>
<dbReference type="Pfam" id="PF13178">
    <property type="entry name" value="DUF4005"/>
    <property type="match status" value="1"/>
</dbReference>
<dbReference type="InterPro" id="IPR027417">
    <property type="entry name" value="P-loop_NTPase"/>
</dbReference>
<comment type="function">
    <text evidence="4">May be involved in cooperative interactions with calmodulins or calmodulin-like proteins. Recruits calmodulin proteins to microtubules, thus being a potential scaffold in cellular signaling and trafficking. May associate with nucleic acids and regulate gene expression at the transcriptional or post-transcriptional level.</text>
</comment>
<sequence>MRKAGKWVVNFLVGQKEKIQKKNKKKLVGSSSSSSFSDSENLKLRLSFRKTSSTNSRLLLTHKLSKSVDSIDTIDVFKPGAMKKKPPSSVQNAAATTIQSAYRSYLARKALYALRALVKIQALVRGYLVRKQTATTLKSLQALMAIQVRARANRIQLLEEEDKLLERRRHEHLPNTNLEKEMLNMNLDETRRSYKSKSGYISRSQVEQIKNGPNACSCRRNLSIPTRQHQHKNHSISIEPNISEYYVLMSKPTANRTLCSMDPPRHSDFVPDEYPCYPNYMAKTESSRAKLRSQSEPRQRPGSSAWPKCKQAESALQNMKHNGYESHSHAWFMKLYQLTKSSKNSDGDSTSSKFSCPDEPRQH</sequence>